<keyword evidence="1" id="KW-0732">Signal</keyword>
<dbReference type="EMBL" id="JBHTKY010000032">
    <property type="protein sequence ID" value="MFD1167193.1"/>
    <property type="molecule type" value="Genomic_DNA"/>
</dbReference>
<feature type="signal peptide" evidence="1">
    <location>
        <begin position="1"/>
        <end position="21"/>
    </location>
</feature>
<accession>A0ABW3RQ94</accession>
<dbReference type="Proteomes" id="UP001597205">
    <property type="component" value="Unassembled WGS sequence"/>
</dbReference>
<name>A0ABW3RQ94_9SPHI</name>
<feature type="chain" id="PRO_5046597267" evidence="1">
    <location>
        <begin position="22"/>
        <end position="261"/>
    </location>
</feature>
<keyword evidence="3" id="KW-1185">Reference proteome</keyword>
<organism evidence="2 3">
    <name type="scientific">Sphingobacterium daejeonense</name>
    <dbReference type="NCBI Taxonomy" id="371142"/>
    <lineage>
        <taxon>Bacteria</taxon>
        <taxon>Pseudomonadati</taxon>
        <taxon>Bacteroidota</taxon>
        <taxon>Sphingobacteriia</taxon>
        <taxon>Sphingobacteriales</taxon>
        <taxon>Sphingobacteriaceae</taxon>
        <taxon>Sphingobacterium</taxon>
    </lineage>
</organism>
<dbReference type="RefSeq" id="WP_380898371.1">
    <property type="nucleotide sequence ID" value="NZ_JBHTKY010000032.1"/>
</dbReference>
<comment type="caution">
    <text evidence="2">The sequence shown here is derived from an EMBL/GenBank/DDBJ whole genome shotgun (WGS) entry which is preliminary data.</text>
</comment>
<gene>
    <name evidence="2" type="ORF">ACFQ2C_16440</name>
</gene>
<reference evidence="3" key="1">
    <citation type="journal article" date="2019" name="Int. J. Syst. Evol. Microbiol.">
        <title>The Global Catalogue of Microorganisms (GCM) 10K type strain sequencing project: providing services to taxonomists for standard genome sequencing and annotation.</title>
        <authorList>
            <consortium name="The Broad Institute Genomics Platform"/>
            <consortium name="The Broad Institute Genome Sequencing Center for Infectious Disease"/>
            <person name="Wu L."/>
            <person name="Ma J."/>
        </authorList>
    </citation>
    <scope>NUCLEOTIDE SEQUENCE [LARGE SCALE GENOMIC DNA]</scope>
    <source>
        <strain evidence="3">CCUG 52468</strain>
    </source>
</reference>
<proteinExistence type="predicted"/>
<evidence type="ECO:0000313" key="2">
    <source>
        <dbReference type="EMBL" id="MFD1167193.1"/>
    </source>
</evidence>
<sequence>MKILLTNLLIATLLLMGCRNATESTTVDSTANSDEDVVLDSAASFPMDESTSAEEDLSQTLLNFNEFPAVSLDSVKLVGELKVNNPENAIMEVVEENIDNCNLPSRISQLRQGSNIKVFKFSSTMNAQAKAFGFTGTIGRNEMLLIQEFARYSTFPCEGQRSKFGIGLRCMIHIKSLRARLDVDKLSVIAANVELGNISATYELMSVGFPLQGDMLADSLPSVGDYNVENFSKLAVSFNNILKTLNDNNNMEIEPVSMNYY</sequence>
<protein>
    <submittedName>
        <fullName evidence="2">Uncharacterized protein</fullName>
    </submittedName>
</protein>
<dbReference type="PROSITE" id="PS51257">
    <property type="entry name" value="PROKAR_LIPOPROTEIN"/>
    <property type="match status" value="1"/>
</dbReference>
<evidence type="ECO:0000256" key="1">
    <source>
        <dbReference type="SAM" id="SignalP"/>
    </source>
</evidence>
<evidence type="ECO:0000313" key="3">
    <source>
        <dbReference type="Proteomes" id="UP001597205"/>
    </source>
</evidence>